<evidence type="ECO:0000313" key="2">
    <source>
        <dbReference type="Proteomes" id="UP000245207"/>
    </source>
</evidence>
<proteinExistence type="predicted"/>
<protein>
    <submittedName>
        <fullName evidence="1">Cytochrome c-type biogenesis CcmH-like mitochondrial protein</fullName>
    </submittedName>
</protein>
<comment type="caution">
    <text evidence="1">The sequence shown here is derived from an EMBL/GenBank/DDBJ whole genome shotgun (WGS) entry which is preliminary data.</text>
</comment>
<dbReference type="OrthoDB" id="2020000at2759"/>
<evidence type="ECO:0000313" key="1">
    <source>
        <dbReference type="EMBL" id="PWA56766.1"/>
    </source>
</evidence>
<name>A0A2U1M6A0_ARTAN</name>
<dbReference type="STRING" id="35608.A0A2U1M6A0"/>
<accession>A0A2U1M6A0</accession>
<dbReference type="EMBL" id="PKPP01006358">
    <property type="protein sequence ID" value="PWA56766.1"/>
    <property type="molecule type" value="Genomic_DNA"/>
</dbReference>
<reference evidence="1 2" key="1">
    <citation type="journal article" date="2018" name="Mol. Plant">
        <title>The genome of Artemisia annua provides insight into the evolution of Asteraceae family and artemisinin biosynthesis.</title>
        <authorList>
            <person name="Shen Q."/>
            <person name="Zhang L."/>
            <person name="Liao Z."/>
            <person name="Wang S."/>
            <person name="Yan T."/>
            <person name="Shi P."/>
            <person name="Liu M."/>
            <person name="Fu X."/>
            <person name="Pan Q."/>
            <person name="Wang Y."/>
            <person name="Lv Z."/>
            <person name="Lu X."/>
            <person name="Zhang F."/>
            <person name="Jiang W."/>
            <person name="Ma Y."/>
            <person name="Chen M."/>
            <person name="Hao X."/>
            <person name="Li L."/>
            <person name="Tang Y."/>
            <person name="Lv G."/>
            <person name="Zhou Y."/>
            <person name="Sun X."/>
            <person name="Brodelius P.E."/>
            <person name="Rose J.K.C."/>
            <person name="Tang K."/>
        </authorList>
    </citation>
    <scope>NUCLEOTIDE SEQUENCE [LARGE SCALE GENOMIC DNA]</scope>
    <source>
        <strain evidence="2">cv. Huhao1</strain>
        <tissue evidence="1">Leaf</tissue>
    </source>
</reference>
<keyword evidence="2" id="KW-1185">Reference proteome</keyword>
<dbReference type="AlphaFoldDB" id="A0A2U1M6A0"/>
<dbReference type="PANTHER" id="PTHR47601">
    <property type="match status" value="1"/>
</dbReference>
<sequence length="97" mass="10678">MENEEAPVKNISHNVRLLECGGQSIEEYQADIAVLLRKISLILQGCSVVGRLKKEFEERSVSYGFKAVSIIPLKDGVGPKFAQSAQLINRCKINSSS</sequence>
<dbReference type="PANTHER" id="PTHR47601:SF1">
    <property type="entry name" value="CYTOCHROME C-TYPE BIOGENESIS CCMH-LIKE MITOCHONDRIAL PROTEIN"/>
    <property type="match status" value="1"/>
</dbReference>
<dbReference type="Proteomes" id="UP000245207">
    <property type="component" value="Unassembled WGS sequence"/>
</dbReference>
<organism evidence="1 2">
    <name type="scientific">Artemisia annua</name>
    <name type="common">Sweet wormwood</name>
    <dbReference type="NCBI Taxonomy" id="35608"/>
    <lineage>
        <taxon>Eukaryota</taxon>
        <taxon>Viridiplantae</taxon>
        <taxon>Streptophyta</taxon>
        <taxon>Embryophyta</taxon>
        <taxon>Tracheophyta</taxon>
        <taxon>Spermatophyta</taxon>
        <taxon>Magnoliopsida</taxon>
        <taxon>eudicotyledons</taxon>
        <taxon>Gunneridae</taxon>
        <taxon>Pentapetalae</taxon>
        <taxon>asterids</taxon>
        <taxon>campanulids</taxon>
        <taxon>Asterales</taxon>
        <taxon>Asteraceae</taxon>
        <taxon>Asteroideae</taxon>
        <taxon>Anthemideae</taxon>
        <taxon>Artemisiinae</taxon>
        <taxon>Artemisia</taxon>
    </lineage>
</organism>
<gene>
    <name evidence="1" type="ORF">CTI12_AA416250</name>
</gene>